<dbReference type="Pfam" id="PF20684">
    <property type="entry name" value="Fung_rhodopsin"/>
    <property type="match status" value="1"/>
</dbReference>
<evidence type="ECO:0000256" key="1">
    <source>
        <dbReference type="ARBA" id="ARBA00004141"/>
    </source>
</evidence>
<feature type="transmembrane region" description="Helical" evidence="6">
    <location>
        <begin position="95"/>
        <end position="118"/>
    </location>
</feature>
<accession>A0A9W9VL46</accession>
<keyword evidence="4 6" id="KW-0472">Membrane</keyword>
<comment type="caution">
    <text evidence="8">The sequence shown here is derived from an EMBL/GenBank/DDBJ whole genome shotgun (WGS) entry which is preliminary data.</text>
</comment>
<dbReference type="PANTHER" id="PTHR33048:SF146">
    <property type="entry name" value="INTEGRAL MEMBRANE PROTEIN"/>
    <property type="match status" value="1"/>
</dbReference>
<reference evidence="8" key="1">
    <citation type="submission" date="2022-12" db="EMBL/GenBank/DDBJ databases">
        <authorList>
            <person name="Petersen C."/>
        </authorList>
    </citation>
    <scope>NUCLEOTIDE SEQUENCE</scope>
    <source>
        <strain evidence="8">IBT 3081</strain>
    </source>
</reference>
<dbReference type="OrthoDB" id="5417887at2759"/>
<keyword evidence="9" id="KW-1185">Reference proteome</keyword>
<evidence type="ECO:0000313" key="8">
    <source>
        <dbReference type="EMBL" id="KAJ5383890.1"/>
    </source>
</evidence>
<dbReference type="AlphaFoldDB" id="A0A9W9VL46"/>
<dbReference type="PANTHER" id="PTHR33048">
    <property type="entry name" value="PTH11-LIKE INTEGRAL MEMBRANE PROTEIN (AFU_ORTHOLOGUE AFUA_5G11245)"/>
    <property type="match status" value="1"/>
</dbReference>
<evidence type="ECO:0000313" key="9">
    <source>
        <dbReference type="Proteomes" id="UP001147752"/>
    </source>
</evidence>
<reference evidence="8" key="2">
    <citation type="journal article" date="2023" name="IMA Fungus">
        <title>Comparative genomic study of the Penicillium genus elucidates a diverse pangenome and 15 lateral gene transfer events.</title>
        <authorList>
            <person name="Petersen C."/>
            <person name="Sorensen T."/>
            <person name="Nielsen M.R."/>
            <person name="Sondergaard T.E."/>
            <person name="Sorensen J.L."/>
            <person name="Fitzpatrick D.A."/>
            <person name="Frisvad J.C."/>
            <person name="Nielsen K.L."/>
        </authorList>
    </citation>
    <scope>NUCLEOTIDE SEQUENCE</scope>
    <source>
        <strain evidence="8">IBT 3081</strain>
    </source>
</reference>
<feature type="transmembrane region" description="Helical" evidence="6">
    <location>
        <begin position="206"/>
        <end position="224"/>
    </location>
</feature>
<organism evidence="8 9">
    <name type="scientific">Penicillium concentricum</name>
    <dbReference type="NCBI Taxonomy" id="293559"/>
    <lineage>
        <taxon>Eukaryota</taxon>
        <taxon>Fungi</taxon>
        <taxon>Dikarya</taxon>
        <taxon>Ascomycota</taxon>
        <taxon>Pezizomycotina</taxon>
        <taxon>Eurotiomycetes</taxon>
        <taxon>Eurotiomycetidae</taxon>
        <taxon>Eurotiales</taxon>
        <taxon>Aspergillaceae</taxon>
        <taxon>Penicillium</taxon>
    </lineage>
</organism>
<evidence type="ECO:0000259" key="7">
    <source>
        <dbReference type="Pfam" id="PF20684"/>
    </source>
</evidence>
<evidence type="ECO:0000256" key="2">
    <source>
        <dbReference type="ARBA" id="ARBA00022692"/>
    </source>
</evidence>
<feature type="transmembrane region" description="Helical" evidence="6">
    <location>
        <begin position="174"/>
        <end position="194"/>
    </location>
</feature>
<dbReference type="Proteomes" id="UP001147752">
    <property type="component" value="Unassembled WGS sequence"/>
</dbReference>
<proteinExistence type="inferred from homology"/>
<dbReference type="GO" id="GO:0016020">
    <property type="term" value="C:membrane"/>
    <property type="evidence" value="ECO:0007669"/>
    <property type="project" value="UniProtKB-SubCell"/>
</dbReference>
<feature type="transmembrane region" description="Helical" evidence="6">
    <location>
        <begin position="125"/>
        <end position="145"/>
    </location>
</feature>
<evidence type="ECO:0000256" key="6">
    <source>
        <dbReference type="SAM" id="Phobius"/>
    </source>
</evidence>
<dbReference type="InterPro" id="IPR052337">
    <property type="entry name" value="SAT4-like"/>
</dbReference>
<feature type="transmembrane region" description="Helical" evidence="6">
    <location>
        <begin position="45"/>
        <end position="68"/>
    </location>
</feature>
<keyword evidence="2 6" id="KW-0812">Transmembrane</keyword>
<keyword evidence="3 6" id="KW-1133">Transmembrane helix</keyword>
<protein>
    <recommendedName>
        <fullName evidence="7">Rhodopsin domain-containing protein</fullName>
    </recommendedName>
</protein>
<evidence type="ECO:0000256" key="3">
    <source>
        <dbReference type="ARBA" id="ARBA00022989"/>
    </source>
</evidence>
<evidence type="ECO:0000256" key="4">
    <source>
        <dbReference type="ARBA" id="ARBA00023136"/>
    </source>
</evidence>
<dbReference type="EMBL" id="JAPZBT010000001">
    <property type="protein sequence ID" value="KAJ5383890.1"/>
    <property type="molecule type" value="Genomic_DNA"/>
</dbReference>
<sequence length="264" mass="28775">MSSANDNIGGAALGVSWALSAIAVVVATARIYTQARITHQLGLSDALLVISTGIILTFASTITVQYRYGWGQHQAVLSQHDLIQALKYNTIGQTFGILGSTFGLLSTITTFINVFGITKRLRGGLWTLFTTQFVLNTVVAFHIYLQCTNVVLLWDKEAGSGSCRNPIVQSYLGYAHSAFKAATDLFLTFFPAYMIRNLHMNIRKKIGVAVLLGLSILAFIAVVIKTVGTEALLKAIIPYSSAIHLGVRLEFRMDDLVPDMTTLQ</sequence>
<feature type="transmembrane region" description="Helical" evidence="6">
    <location>
        <begin position="12"/>
        <end position="33"/>
    </location>
</feature>
<feature type="domain" description="Rhodopsin" evidence="7">
    <location>
        <begin position="29"/>
        <end position="227"/>
    </location>
</feature>
<comment type="similarity">
    <text evidence="5">Belongs to the SAT4 family.</text>
</comment>
<gene>
    <name evidence="8" type="ORF">N7517_001801</name>
</gene>
<dbReference type="GeneID" id="81458714"/>
<comment type="subcellular location">
    <subcellularLocation>
        <location evidence="1">Membrane</location>
        <topology evidence="1">Multi-pass membrane protein</topology>
    </subcellularLocation>
</comment>
<dbReference type="InterPro" id="IPR049326">
    <property type="entry name" value="Rhodopsin_dom_fungi"/>
</dbReference>
<dbReference type="RefSeq" id="XP_056583666.1">
    <property type="nucleotide sequence ID" value="XM_056719531.1"/>
</dbReference>
<name>A0A9W9VL46_9EURO</name>
<evidence type="ECO:0000256" key="5">
    <source>
        <dbReference type="ARBA" id="ARBA00038359"/>
    </source>
</evidence>